<feature type="chain" id="PRO_5043585298" evidence="1">
    <location>
        <begin position="25"/>
        <end position="138"/>
    </location>
</feature>
<comment type="caution">
    <text evidence="2">The sequence shown here is derived from an EMBL/GenBank/DDBJ whole genome shotgun (WGS) entry which is preliminary data.</text>
</comment>
<dbReference type="Proteomes" id="UP001054252">
    <property type="component" value="Unassembled WGS sequence"/>
</dbReference>
<proteinExistence type="predicted"/>
<gene>
    <name evidence="2" type="ORF">SLEP1_g51754</name>
</gene>
<accession>A0AAV5M497</accession>
<reference evidence="2 3" key="1">
    <citation type="journal article" date="2021" name="Commun. Biol.">
        <title>The genome of Shorea leprosula (Dipterocarpaceae) highlights the ecological relevance of drought in aseasonal tropical rainforests.</title>
        <authorList>
            <person name="Ng K.K.S."/>
            <person name="Kobayashi M.J."/>
            <person name="Fawcett J.A."/>
            <person name="Hatakeyama M."/>
            <person name="Paape T."/>
            <person name="Ng C.H."/>
            <person name="Ang C.C."/>
            <person name="Tnah L.H."/>
            <person name="Lee C.T."/>
            <person name="Nishiyama T."/>
            <person name="Sese J."/>
            <person name="O'Brien M.J."/>
            <person name="Copetti D."/>
            <person name="Mohd Noor M.I."/>
            <person name="Ong R.C."/>
            <person name="Putra M."/>
            <person name="Sireger I.Z."/>
            <person name="Indrioko S."/>
            <person name="Kosugi Y."/>
            <person name="Izuno A."/>
            <person name="Isagi Y."/>
            <person name="Lee S.L."/>
            <person name="Shimizu K.K."/>
        </authorList>
    </citation>
    <scope>NUCLEOTIDE SEQUENCE [LARGE SCALE GENOMIC DNA]</scope>
    <source>
        <strain evidence="2">214</strain>
    </source>
</reference>
<feature type="signal peptide" evidence="1">
    <location>
        <begin position="1"/>
        <end position="24"/>
    </location>
</feature>
<keyword evidence="1" id="KW-0732">Signal</keyword>
<evidence type="ECO:0000256" key="1">
    <source>
        <dbReference type="SAM" id="SignalP"/>
    </source>
</evidence>
<sequence length="138" mass="14719">MFPAFIFFAALLLSSLNLNCRVLGEVPYGDAICQYPCHLSPPPSPPLSGYPSYGVTPPPLHSSYPSSGAPPPPPPLSSYPCYVTPTPPFQAQGNCPPASIQSCQYPPPNPYTFLPDASRLASPLQSFVILIVSLVVLF</sequence>
<evidence type="ECO:0000313" key="3">
    <source>
        <dbReference type="Proteomes" id="UP001054252"/>
    </source>
</evidence>
<protein>
    <submittedName>
        <fullName evidence="2">Uncharacterized protein</fullName>
    </submittedName>
</protein>
<dbReference type="AlphaFoldDB" id="A0AAV5M497"/>
<dbReference type="EMBL" id="BPVZ01000183">
    <property type="protein sequence ID" value="GKV44590.1"/>
    <property type="molecule type" value="Genomic_DNA"/>
</dbReference>
<keyword evidence="3" id="KW-1185">Reference proteome</keyword>
<organism evidence="2 3">
    <name type="scientific">Rubroshorea leprosula</name>
    <dbReference type="NCBI Taxonomy" id="152421"/>
    <lineage>
        <taxon>Eukaryota</taxon>
        <taxon>Viridiplantae</taxon>
        <taxon>Streptophyta</taxon>
        <taxon>Embryophyta</taxon>
        <taxon>Tracheophyta</taxon>
        <taxon>Spermatophyta</taxon>
        <taxon>Magnoliopsida</taxon>
        <taxon>eudicotyledons</taxon>
        <taxon>Gunneridae</taxon>
        <taxon>Pentapetalae</taxon>
        <taxon>rosids</taxon>
        <taxon>malvids</taxon>
        <taxon>Malvales</taxon>
        <taxon>Dipterocarpaceae</taxon>
        <taxon>Rubroshorea</taxon>
    </lineage>
</organism>
<evidence type="ECO:0000313" key="2">
    <source>
        <dbReference type="EMBL" id="GKV44590.1"/>
    </source>
</evidence>
<name>A0AAV5M497_9ROSI</name>